<dbReference type="RefSeq" id="WP_008273333.1">
    <property type="nucleotide sequence ID" value="NZ_AAXW01000002.1"/>
</dbReference>
<evidence type="ECO:0008006" key="3">
    <source>
        <dbReference type="Google" id="ProtNLM"/>
    </source>
</evidence>
<dbReference type="eggNOG" id="COG2929">
    <property type="taxonomic scope" value="Bacteria"/>
</dbReference>
<dbReference type="OrthoDB" id="9814045at2"/>
<evidence type="ECO:0000313" key="1">
    <source>
        <dbReference type="EMBL" id="EAZ93815.1"/>
    </source>
</evidence>
<proteinExistence type="predicted"/>
<dbReference type="AlphaFoldDB" id="A3IJ33"/>
<keyword evidence="2" id="KW-1185">Reference proteome</keyword>
<accession>A3IJ33</accession>
<organism evidence="1 2">
    <name type="scientific">Crocosphaera chwakensis CCY0110</name>
    <dbReference type="NCBI Taxonomy" id="391612"/>
    <lineage>
        <taxon>Bacteria</taxon>
        <taxon>Bacillati</taxon>
        <taxon>Cyanobacteriota</taxon>
        <taxon>Cyanophyceae</taxon>
        <taxon>Oscillatoriophycideae</taxon>
        <taxon>Chroococcales</taxon>
        <taxon>Aphanothecaceae</taxon>
        <taxon>Crocosphaera</taxon>
        <taxon>Crocosphaera chwakensis</taxon>
    </lineage>
</organism>
<name>A3IJ33_9CHRO</name>
<evidence type="ECO:0000313" key="2">
    <source>
        <dbReference type="Proteomes" id="UP000003781"/>
    </source>
</evidence>
<comment type="caution">
    <text evidence="1">The sequence shown here is derived from an EMBL/GenBank/DDBJ whole genome shotgun (WGS) entry which is preliminary data.</text>
</comment>
<dbReference type="EMBL" id="AAXW01000002">
    <property type="protein sequence ID" value="EAZ93815.1"/>
    <property type="molecule type" value="Genomic_DNA"/>
</dbReference>
<dbReference type="Proteomes" id="UP000003781">
    <property type="component" value="Unassembled WGS sequence"/>
</dbReference>
<reference evidence="1 2" key="1">
    <citation type="submission" date="2007-03" db="EMBL/GenBank/DDBJ databases">
        <authorList>
            <person name="Stal L."/>
            <person name="Ferriera S."/>
            <person name="Johnson J."/>
            <person name="Kravitz S."/>
            <person name="Beeson K."/>
            <person name="Sutton G."/>
            <person name="Rogers Y.-H."/>
            <person name="Friedman R."/>
            <person name="Frazier M."/>
            <person name="Venter J.C."/>
        </authorList>
    </citation>
    <scope>NUCLEOTIDE SEQUENCE [LARGE SCALE GENOMIC DNA]</scope>
    <source>
        <strain evidence="1 2">CCY0110</strain>
    </source>
</reference>
<sequence>MTTIRWSQEKNEKLRQERGITFEMVLASIQKGDILDDLEHPNQKKYYNQRMMIVCINNYAYLVPYVNSPSELFLKTIIPSRKATKQYIGETNND</sequence>
<gene>
    <name evidence="1" type="ORF">CY0110_18507</name>
</gene>
<protein>
    <recommendedName>
        <fullName evidence="3">Toxin</fullName>
    </recommendedName>
</protein>